<feature type="transmembrane region" description="Helical" evidence="1">
    <location>
        <begin position="751"/>
        <end position="772"/>
    </location>
</feature>
<keyword evidence="1" id="KW-0472">Membrane</keyword>
<keyword evidence="3" id="KW-1185">Reference proteome</keyword>
<feature type="transmembrane region" description="Helical" evidence="1">
    <location>
        <begin position="484"/>
        <end position="507"/>
    </location>
</feature>
<organism evidence="2 3">
    <name type="scientific">Lentzea tibetensis</name>
    <dbReference type="NCBI Taxonomy" id="2591470"/>
    <lineage>
        <taxon>Bacteria</taxon>
        <taxon>Bacillati</taxon>
        <taxon>Actinomycetota</taxon>
        <taxon>Actinomycetes</taxon>
        <taxon>Pseudonocardiales</taxon>
        <taxon>Pseudonocardiaceae</taxon>
        <taxon>Lentzea</taxon>
    </lineage>
</organism>
<keyword evidence="1" id="KW-0812">Transmembrane</keyword>
<comment type="caution">
    <text evidence="2">The sequence shown here is derived from an EMBL/GenBank/DDBJ whole genome shotgun (WGS) entry which is preliminary data.</text>
</comment>
<feature type="transmembrane region" description="Helical" evidence="1">
    <location>
        <begin position="402"/>
        <end position="419"/>
    </location>
</feature>
<reference evidence="2 3" key="1">
    <citation type="submission" date="2019-07" db="EMBL/GenBank/DDBJ databases">
        <title>Lentzea xizangensis sp. nov., isolated from Qinghai-Tibetan Plateau Soils.</title>
        <authorList>
            <person name="Huang J."/>
        </authorList>
    </citation>
    <scope>NUCLEOTIDE SEQUENCE [LARGE SCALE GENOMIC DNA]</scope>
    <source>
        <strain evidence="2 3">FXJ1.1311</strain>
    </source>
</reference>
<proteinExistence type="predicted"/>
<evidence type="ECO:0000313" key="2">
    <source>
        <dbReference type="EMBL" id="TWP52029.1"/>
    </source>
</evidence>
<evidence type="ECO:0000313" key="3">
    <source>
        <dbReference type="Proteomes" id="UP000316639"/>
    </source>
</evidence>
<feature type="transmembrane region" description="Helical" evidence="1">
    <location>
        <begin position="272"/>
        <end position="296"/>
    </location>
</feature>
<feature type="transmembrane region" description="Helical" evidence="1">
    <location>
        <begin position="362"/>
        <end position="381"/>
    </location>
</feature>
<gene>
    <name evidence="2" type="ORF">FKR81_10590</name>
</gene>
<dbReference type="EMBL" id="VOBR01000006">
    <property type="protein sequence ID" value="TWP52029.1"/>
    <property type="molecule type" value="Genomic_DNA"/>
</dbReference>
<keyword evidence="1" id="KW-1133">Transmembrane helix</keyword>
<evidence type="ECO:0000256" key="1">
    <source>
        <dbReference type="SAM" id="Phobius"/>
    </source>
</evidence>
<feature type="transmembrane region" description="Helical" evidence="1">
    <location>
        <begin position="316"/>
        <end position="342"/>
    </location>
</feature>
<protein>
    <submittedName>
        <fullName evidence="2">ABC transporter permease</fullName>
    </submittedName>
</protein>
<accession>A0A563EWH9</accession>
<feature type="transmembrane region" description="Helical" evidence="1">
    <location>
        <begin position="439"/>
        <end position="463"/>
    </location>
</feature>
<feature type="transmembrane region" description="Helical" evidence="1">
    <location>
        <begin position="792"/>
        <end position="815"/>
    </location>
</feature>
<dbReference type="Proteomes" id="UP000316639">
    <property type="component" value="Unassembled WGS sequence"/>
</dbReference>
<dbReference type="OrthoDB" id="3653743at2"/>
<feature type="transmembrane region" description="Helical" evidence="1">
    <location>
        <begin position="695"/>
        <end position="719"/>
    </location>
</feature>
<dbReference type="AlphaFoldDB" id="A0A563EWH9"/>
<name>A0A563EWH9_9PSEU</name>
<dbReference type="RefSeq" id="WP_146350825.1">
    <property type="nucleotide sequence ID" value="NZ_VOBR01000006.1"/>
</dbReference>
<sequence length="829" mass="86266">MQIPWRAAPRAALSSPLTLVVSIATTLLLSFVVAAAVLHGSSAGSAAMTYQEGRLCEQSVHPVLDGNTGFDAARGAAEKAVREAGDQPVLAGFYTGVGRPDFGGLATYGRFGFREGATDHLTVLQGGSKDGVWVPESIAKAAKVELGDRGENGALPPVTAIYADLSHPVDEWWCSEARQVVPNPIGGDGESASVIWMPSLDSMKAVLAGHERVALTVRFPQAELPRTIAEADALRVKGNALLARIGAPVTRSDYLKKPVEVAGMAGGNVGSAILPLTAISLLIGLAGVGTVTLQWVQRRHGELRMLWCRGSGPLALGGRAVLELGLPLVLGGALGLVAARLLLPVYAPSTALAAGAVLDASIWVLGVAVASLLVVVAVATWKTHRTFQGRPVVLRRRWVSAVPWELLTAGLAVFSWNQLVRNGLGTSEKGSSLPTIDTAALAFPLLVVLTTALVAARVLRLSLGWSHHANMWSRPAAQLAVRRLAAAAGPVTGVLLVGVLAIGTIAVGSSVAAAQKSSLAEKSGRFVGANSTVQVSQDLALGRIAIPEPLRGNTTLVGVSDKTLVVDPATFTDGAYLGDTSPDEVRSALNGLKKTGDFAPALRIGRSSTTEIRVPGLPLLRPGPQLPTFPKLGTRGYVIQRDSVPGLEQVGSWHLWSTLPMTELTAALRTAGVHYTNVQDRATVLDGLPFLIVQWTFGFVAAVGAVLAVVAAIALLLAIEVRRRQNAVSGALSTRMGLRPAMLLSSHLMELGALAAFAVVVGSTASAVSTGFAVPELDPAPWLNPAPVLPNLAPLLLTTVAGSMLVVFAAAWLALRSARVARIGELIRG</sequence>